<keyword evidence="6" id="KW-0507">mRNA processing</keyword>
<proteinExistence type="inferred from homology"/>
<feature type="region of interest" description="Disordered" evidence="9">
    <location>
        <begin position="98"/>
        <end position="270"/>
    </location>
</feature>
<feature type="domain" description="R3H" evidence="11">
    <location>
        <begin position="474"/>
        <end position="536"/>
    </location>
</feature>
<evidence type="ECO:0000256" key="8">
    <source>
        <dbReference type="ARBA" id="ARBA00023242"/>
    </source>
</evidence>
<feature type="compositionally biased region" description="Polar residues" evidence="9">
    <location>
        <begin position="157"/>
        <end position="166"/>
    </location>
</feature>
<dbReference type="InterPro" id="IPR036867">
    <property type="entry name" value="R3H_dom_sf"/>
</dbReference>
<dbReference type="GO" id="GO:0005737">
    <property type="term" value="C:cytoplasm"/>
    <property type="evidence" value="ECO:0007669"/>
    <property type="project" value="UniProtKB-SubCell"/>
</dbReference>
<dbReference type="Pfam" id="PF01585">
    <property type="entry name" value="G-patch"/>
    <property type="match status" value="1"/>
</dbReference>
<comment type="caution">
    <text evidence="12">The sequence shown here is derived from an EMBL/GenBank/DDBJ whole genome shotgun (WGS) entry which is preliminary data.</text>
</comment>
<evidence type="ECO:0000313" key="12">
    <source>
        <dbReference type="EMBL" id="KAH7325141.1"/>
    </source>
</evidence>
<evidence type="ECO:0000259" key="10">
    <source>
        <dbReference type="PROSITE" id="PS50174"/>
    </source>
</evidence>
<dbReference type="GO" id="GO:0008380">
    <property type="term" value="P:RNA splicing"/>
    <property type="evidence" value="ECO:0007669"/>
    <property type="project" value="UniProtKB-KW"/>
</dbReference>
<dbReference type="GO" id="GO:0005634">
    <property type="term" value="C:nucleus"/>
    <property type="evidence" value="ECO:0007669"/>
    <property type="project" value="UniProtKB-SubCell"/>
</dbReference>
<evidence type="ECO:0000256" key="4">
    <source>
        <dbReference type="ARBA" id="ARBA00018964"/>
    </source>
</evidence>
<gene>
    <name evidence="12" type="ORF">B0I35DRAFT_425707</name>
</gene>
<feature type="region of interest" description="Disordered" evidence="9">
    <location>
        <begin position="318"/>
        <end position="398"/>
    </location>
</feature>
<dbReference type="InterPro" id="IPR001374">
    <property type="entry name" value="R3H_dom"/>
</dbReference>
<dbReference type="EMBL" id="JAGPNK010000003">
    <property type="protein sequence ID" value="KAH7325141.1"/>
    <property type="molecule type" value="Genomic_DNA"/>
</dbReference>
<dbReference type="PROSITE" id="PS51061">
    <property type="entry name" value="R3H"/>
    <property type="match status" value="1"/>
</dbReference>
<organism evidence="12 13">
    <name type="scientific">Stachybotrys elegans</name>
    <dbReference type="NCBI Taxonomy" id="80388"/>
    <lineage>
        <taxon>Eukaryota</taxon>
        <taxon>Fungi</taxon>
        <taxon>Dikarya</taxon>
        <taxon>Ascomycota</taxon>
        <taxon>Pezizomycotina</taxon>
        <taxon>Sordariomycetes</taxon>
        <taxon>Hypocreomycetidae</taxon>
        <taxon>Hypocreales</taxon>
        <taxon>Stachybotryaceae</taxon>
        <taxon>Stachybotrys</taxon>
    </lineage>
</organism>
<name>A0A8K0WUD1_9HYPO</name>
<dbReference type="Pfam" id="PF01424">
    <property type="entry name" value="R3H"/>
    <property type="match status" value="1"/>
</dbReference>
<dbReference type="GO" id="GO:0003676">
    <property type="term" value="F:nucleic acid binding"/>
    <property type="evidence" value="ECO:0007669"/>
    <property type="project" value="UniProtKB-UniRule"/>
</dbReference>
<comment type="subcellular location">
    <subcellularLocation>
        <location evidence="2">Cytoplasm</location>
    </subcellularLocation>
    <subcellularLocation>
        <location evidence="1">Nucleus</location>
    </subcellularLocation>
</comment>
<keyword evidence="5" id="KW-0963">Cytoplasm</keyword>
<dbReference type="SMART" id="SM00393">
    <property type="entry name" value="R3H"/>
    <property type="match status" value="1"/>
</dbReference>
<dbReference type="OrthoDB" id="21470at2759"/>
<keyword evidence="7" id="KW-0508">mRNA splicing</keyword>
<accession>A0A8K0WUD1</accession>
<evidence type="ECO:0000256" key="3">
    <source>
        <dbReference type="ARBA" id="ARBA00010306"/>
    </source>
</evidence>
<dbReference type="InterPro" id="IPR051189">
    <property type="entry name" value="Splicing_assoc_domain"/>
</dbReference>
<dbReference type="InterPro" id="IPR000467">
    <property type="entry name" value="G_patch_dom"/>
</dbReference>
<feature type="compositionally biased region" description="Basic and acidic residues" evidence="9">
    <location>
        <begin position="384"/>
        <end position="398"/>
    </location>
</feature>
<dbReference type="Gene3D" id="3.30.1370.50">
    <property type="entry name" value="R3H-like domain"/>
    <property type="match status" value="1"/>
</dbReference>
<evidence type="ECO:0000256" key="1">
    <source>
        <dbReference type="ARBA" id="ARBA00004123"/>
    </source>
</evidence>
<protein>
    <recommendedName>
        <fullName evidence="4">Protein SQS1</fullName>
    </recommendedName>
</protein>
<dbReference type="CDD" id="cd02646">
    <property type="entry name" value="R3H_G-patch"/>
    <property type="match status" value="1"/>
</dbReference>
<feature type="compositionally biased region" description="Polar residues" evidence="9">
    <location>
        <begin position="134"/>
        <end position="146"/>
    </location>
</feature>
<dbReference type="Proteomes" id="UP000813444">
    <property type="component" value="Unassembled WGS sequence"/>
</dbReference>
<comment type="similarity">
    <text evidence="3">Belongs to the SQS1 family.</text>
</comment>
<dbReference type="SUPFAM" id="SSF82708">
    <property type="entry name" value="R3H domain"/>
    <property type="match status" value="1"/>
</dbReference>
<feature type="compositionally biased region" description="Polar residues" evidence="9">
    <location>
        <begin position="205"/>
        <end position="236"/>
    </location>
</feature>
<evidence type="ECO:0000259" key="11">
    <source>
        <dbReference type="PROSITE" id="PS51061"/>
    </source>
</evidence>
<keyword evidence="8" id="KW-0539">Nucleus</keyword>
<dbReference type="PANTHER" id="PTHR14195">
    <property type="entry name" value="G PATCH DOMAIN CONTAINING PROTEIN 2"/>
    <property type="match status" value="1"/>
</dbReference>
<dbReference type="AlphaFoldDB" id="A0A8K0WUD1"/>
<evidence type="ECO:0000256" key="2">
    <source>
        <dbReference type="ARBA" id="ARBA00004496"/>
    </source>
</evidence>
<evidence type="ECO:0000313" key="13">
    <source>
        <dbReference type="Proteomes" id="UP000813444"/>
    </source>
</evidence>
<feature type="compositionally biased region" description="Polar residues" evidence="9">
    <location>
        <begin position="50"/>
        <end position="63"/>
    </location>
</feature>
<feature type="compositionally biased region" description="Gly residues" evidence="9">
    <location>
        <begin position="15"/>
        <end position="26"/>
    </location>
</feature>
<evidence type="ECO:0000256" key="5">
    <source>
        <dbReference type="ARBA" id="ARBA00022490"/>
    </source>
</evidence>
<feature type="compositionally biased region" description="Basic and acidic residues" evidence="9">
    <location>
        <begin position="318"/>
        <end position="339"/>
    </location>
</feature>
<feature type="region of interest" description="Disordered" evidence="9">
    <location>
        <begin position="1"/>
        <end position="65"/>
    </location>
</feature>
<sequence>MPRNKRGSSASRGARGSGRGRNGGQNGPSRPALPSHETSAGLTLLDEARQTSQQDHSVWTASAQLRRKPVSFISAGASQPLKQLDELLQHAVPLLKTKVAAGDASDPPPSPGDDEDKEPAMVFSQPPQAPTPLISFTNENSLGPETTNEDGIYFYDTTRNGSSDVRVSSDILTMPGRRLSQQSTSSDEVILFKGRNTARSKEDFSSTPAAQTASSLPSSNASIVQEQVPATVSTSADPLPATMISLKKEKRNLRGKDRVGKRKTQRDEEDALLADYIENMRENDEMPDLSKPRYIQRDLGGIADQLDDLNMDEVEIQRRHSTETEETRHPTIDSLHASDAEEEDDDGACPPESEAGGQGSRPAGSKVNHFASETSDSESSDELFTGREGPDREGSFDLMDRERPSIRGRKGKRAQAQITFNTSDSELEARLQSAWKNDRLKKSERKKRREELRALGMLGKKMEPDDMRVKYPHGMTLPEISEEMRSFLISGDESMTFPPMDTHARKTIHELASKFKVKSKSIGKADQRRPVIYRTGRTLPYAEAAFNQIVGRLTKRQFFPRLDNKGKRGQKAPPVRTNHAAASYREGEIVGGAAPELGVENRGRAMLEKMGWSTGTALGASNNKGILQPVTHAMKSSKAGLG</sequence>
<evidence type="ECO:0000256" key="6">
    <source>
        <dbReference type="ARBA" id="ARBA00022664"/>
    </source>
</evidence>
<dbReference type="PROSITE" id="PS50174">
    <property type="entry name" value="G_PATCH"/>
    <property type="match status" value="1"/>
</dbReference>
<reference evidence="12" key="1">
    <citation type="journal article" date="2021" name="Nat. Commun.">
        <title>Genetic determinants of endophytism in the Arabidopsis root mycobiome.</title>
        <authorList>
            <person name="Mesny F."/>
            <person name="Miyauchi S."/>
            <person name="Thiergart T."/>
            <person name="Pickel B."/>
            <person name="Atanasova L."/>
            <person name="Karlsson M."/>
            <person name="Huettel B."/>
            <person name="Barry K.W."/>
            <person name="Haridas S."/>
            <person name="Chen C."/>
            <person name="Bauer D."/>
            <person name="Andreopoulos W."/>
            <person name="Pangilinan J."/>
            <person name="LaButti K."/>
            <person name="Riley R."/>
            <person name="Lipzen A."/>
            <person name="Clum A."/>
            <person name="Drula E."/>
            <person name="Henrissat B."/>
            <person name="Kohler A."/>
            <person name="Grigoriev I.V."/>
            <person name="Martin F.M."/>
            <person name="Hacquard S."/>
        </authorList>
    </citation>
    <scope>NUCLEOTIDE SEQUENCE</scope>
    <source>
        <strain evidence="12">MPI-CAGE-CH-0235</strain>
    </source>
</reference>
<dbReference type="GO" id="GO:0006397">
    <property type="term" value="P:mRNA processing"/>
    <property type="evidence" value="ECO:0007669"/>
    <property type="project" value="UniProtKB-KW"/>
</dbReference>
<dbReference type="InterPro" id="IPR034082">
    <property type="entry name" value="R3H_G-patch"/>
</dbReference>
<feature type="domain" description="G-patch" evidence="10">
    <location>
        <begin position="599"/>
        <end position="642"/>
    </location>
</feature>
<keyword evidence="13" id="KW-1185">Reference proteome</keyword>
<evidence type="ECO:0000256" key="7">
    <source>
        <dbReference type="ARBA" id="ARBA00023187"/>
    </source>
</evidence>
<dbReference type="SMART" id="SM00443">
    <property type="entry name" value="G_patch"/>
    <property type="match status" value="1"/>
</dbReference>
<evidence type="ECO:0000256" key="9">
    <source>
        <dbReference type="SAM" id="MobiDB-lite"/>
    </source>
</evidence>